<evidence type="ECO:0000256" key="1">
    <source>
        <dbReference type="SAM" id="MobiDB-lite"/>
    </source>
</evidence>
<protein>
    <recommendedName>
        <fullName evidence="2">Knr4/Smi1-like domain-containing protein</fullName>
    </recommendedName>
</protein>
<sequence length="754" mass="80525">MPSSSGNGGGLFSSITSLFSSANLGEGSSSSPSGGPYSDRKRSVAGLPTTMRRGPPRSLDDDDPAWRLPYGQYGNEPNTATSTNGIYPPSSASPLTSNFSKANSRMLPSNGGESTATLVPGAQSRNSLSLSTNVSIPSTAYPPLKHTWRRIRSWCNKNYTELADTLNWPATEAQLDDLELTIGFALPPAVRDSYLCYDGQELESNQSCSDGLFFGLPLLSLDQIAEEWRFWRNVDEDPSTGANPEVKGWMCSCPAGWVRPEYSCRGWIPLITDRVGNYVGVDLSPNPGNGGSPGQVILFGRDFDTKIVLWRGEGEGGWGRFLQYIAEELETGEIWTLEEEHSNDSNDEEDAIGYESYFSGGGSGAGRGGGDRGGDGAAGFKLKGEYKGWPVLEAWADRSMRCWEEIGMAAGQPAWRSDHQQPPSVVLPGDQLDVDENGESFDAESSSKAANRYQDAGSGSNSSSTTAIQGPSKSDQSHPLESSSPIATPSTPNLDDGKRVSDTLSPPPMHTPRFRQKQREDPSSDNLKQQLRPRRPVPAPAASLDLPTIDDVRAAHAAAMASQLGSGGNYHYDMENGARPPAGMGGMGMGMGMRNNGRDEAYHHGAQPYAVRRSDDVRVNLSRDEDGVELDNRTSTEGLYSTQRDSDSALVNLQDSHRGSQTNVNNLSAPSSGAGRTLFAASRSSEAVDNLIDASSSSDVSIQIEGTRAAANQHGGNTNNIPSVSSPLASQVPIFGGTTNDSFTGDVNKQPLTA</sequence>
<name>A0A316VBY1_9BASI</name>
<proteinExistence type="predicted"/>
<dbReference type="RefSeq" id="XP_025355441.1">
    <property type="nucleotide sequence ID" value="XM_025498666.1"/>
</dbReference>
<accession>A0A316VBY1</accession>
<dbReference type="SUPFAM" id="SSF160631">
    <property type="entry name" value="SMI1/KNR4-like"/>
    <property type="match status" value="1"/>
</dbReference>
<dbReference type="AlphaFoldDB" id="A0A316VBY1"/>
<feature type="domain" description="Knr4/Smi1-like" evidence="2">
    <location>
        <begin position="169"/>
        <end position="398"/>
    </location>
</feature>
<evidence type="ECO:0000313" key="3">
    <source>
        <dbReference type="EMBL" id="PWN35139.1"/>
    </source>
</evidence>
<dbReference type="EMBL" id="KZ819603">
    <property type="protein sequence ID" value="PWN35139.1"/>
    <property type="molecule type" value="Genomic_DNA"/>
</dbReference>
<dbReference type="InParanoid" id="A0A316VBY1"/>
<feature type="compositionally biased region" description="Low complexity" evidence="1">
    <location>
        <begin position="21"/>
        <end position="37"/>
    </location>
</feature>
<evidence type="ECO:0000313" key="4">
    <source>
        <dbReference type="Proteomes" id="UP000245771"/>
    </source>
</evidence>
<dbReference type="InterPro" id="IPR051873">
    <property type="entry name" value="KNR4/SMI1_regulator"/>
</dbReference>
<dbReference type="Pfam" id="PF09346">
    <property type="entry name" value="SMI1_KNR4"/>
    <property type="match status" value="1"/>
</dbReference>
<feature type="compositionally biased region" description="Basic and acidic residues" evidence="1">
    <location>
        <begin position="622"/>
        <end position="634"/>
    </location>
</feature>
<feature type="compositionally biased region" description="Polar residues" evidence="1">
    <location>
        <begin position="468"/>
        <end position="493"/>
    </location>
</feature>
<dbReference type="InterPro" id="IPR037883">
    <property type="entry name" value="Knr4/Smi1-like_sf"/>
</dbReference>
<feature type="region of interest" description="Disordered" evidence="1">
    <location>
        <begin position="413"/>
        <end position="545"/>
    </location>
</feature>
<dbReference type="InterPro" id="IPR018958">
    <property type="entry name" value="Knr4/Smi1-like_dom"/>
</dbReference>
<feature type="compositionally biased region" description="Low complexity" evidence="1">
    <location>
        <begin position="456"/>
        <end position="467"/>
    </location>
</feature>
<keyword evidence="4" id="KW-1185">Reference proteome</keyword>
<dbReference type="OrthoDB" id="2305498at2759"/>
<dbReference type="STRING" id="1280837.A0A316VBY1"/>
<dbReference type="PANTHER" id="PTHR47432:SF1">
    <property type="entry name" value="CELL WALL ASSEMBLY REGULATOR SMI1"/>
    <property type="match status" value="1"/>
</dbReference>
<organism evidence="3 4">
    <name type="scientific">Meira miltonrushii</name>
    <dbReference type="NCBI Taxonomy" id="1280837"/>
    <lineage>
        <taxon>Eukaryota</taxon>
        <taxon>Fungi</taxon>
        <taxon>Dikarya</taxon>
        <taxon>Basidiomycota</taxon>
        <taxon>Ustilaginomycotina</taxon>
        <taxon>Exobasidiomycetes</taxon>
        <taxon>Exobasidiales</taxon>
        <taxon>Brachybasidiaceae</taxon>
        <taxon>Meira</taxon>
    </lineage>
</organism>
<gene>
    <name evidence="3" type="ORF">FA14DRAFT_160419</name>
</gene>
<feature type="region of interest" description="Disordered" evidence="1">
    <location>
        <begin position="732"/>
        <end position="754"/>
    </location>
</feature>
<dbReference type="SMART" id="SM00860">
    <property type="entry name" value="SMI1_KNR4"/>
    <property type="match status" value="1"/>
</dbReference>
<evidence type="ECO:0000259" key="2">
    <source>
        <dbReference type="SMART" id="SM00860"/>
    </source>
</evidence>
<feature type="compositionally biased region" description="Polar residues" evidence="1">
    <location>
        <begin position="75"/>
        <end position="98"/>
    </location>
</feature>
<feature type="compositionally biased region" description="Acidic residues" evidence="1">
    <location>
        <begin position="432"/>
        <end position="442"/>
    </location>
</feature>
<dbReference type="PANTHER" id="PTHR47432">
    <property type="entry name" value="CELL WALL ASSEMBLY REGULATOR SMI1"/>
    <property type="match status" value="1"/>
</dbReference>
<feature type="region of interest" description="Disordered" evidence="1">
    <location>
        <begin position="622"/>
        <end position="647"/>
    </location>
</feature>
<dbReference type="Proteomes" id="UP000245771">
    <property type="component" value="Unassembled WGS sequence"/>
</dbReference>
<feature type="compositionally biased region" description="Polar residues" evidence="1">
    <location>
        <begin position="737"/>
        <end position="754"/>
    </location>
</feature>
<dbReference type="GeneID" id="37020447"/>
<feature type="region of interest" description="Disordered" evidence="1">
    <location>
        <begin position="21"/>
        <end position="98"/>
    </location>
</feature>
<reference evidence="3 4" key="1">
    <citation type="journal article" date="2018" name="Mol. Biol. Evol.">
        <title>Broad Genomic Sampling Reveals a Smut Pathogenic Ancestry of the Fungal Clade Ustilaginomycotina.</title>
        <authorList>
            <person name="Kijpornyongpan T."/>
            <person name="Mondo S.J."/>
            <person name="Barry K."/>
            <person name="Sandor L."/>
            <person name="Lee J."/>
            <person name="Lipzen A."/>
            <person name="Pangilinan J."/>
            <person name="LaButti K."/>
            <person name="Hainaut M."/>
            <person name="Henrissat B."/>
            <person name="Grigoriev I.V."/>
            <person name="Spatafora J.W."/>
            <person name="Aime M.C."/>
        </authorList>
    </citation>
    <scope>NUCLEOTIDE SEQUENCE [LARGE SCALE GENOMIC DNA]</scope>
    <source>
        <strain evidence="3 4">MCA 3882</strain>
    </source>
</reference>
<dbReference type="GO" id="GO:0070880">
    <property type="term" value="P:fungal-type cell wall beta-glucan biosynthetic process"/>
    <property type="evidence" value="ECO:0007669"/>
    <property type="project" value="TreeGrafter"/>
</dbReference>
<dbReference type="GO" id="GO:0043332">
    <property type="term" value="C:mating projection tip"/>
    <property type="evidence" value="ECO:0007669"/>
    <property type="project" value="TreeGrafter"/>
</dbReference>
<feature type="compositionally biased region" description="Polar residues" evidence="1">
    <location>
        <begin position="635"/>
        <end position="647"/>
    </location>
</feature>